<accession>A0ABR9QSC3</accession>
<dbReference type="Gene3D" id="1.10.443.10">
    <property type="entry name" value="Intergrase catalytic core"/>
    <property type="match status" value="1"/>
</dbReference>
<keyword evidence="7 9" id="KW-0233">DNA recombination</keyword>
<dbReference type="RefSeq" id="WP_193529343.1">
    <property type="nucleotide sequence ID" value="NZ_JADCJZ010000001.1"/>
</dbReference>
<dbReference type="InterPro" id="IPR011010">
    <property type="entry name" value="DNA_brk_join_enz"/>
</dbReference>
<evidence type="ECO:0000256" key="5">
    <source>
        <dbReference type="ARBA" id="ARBA00022908"/>
    </source>
</evidence>
<evidence type="ECO:0000256" key="8">
    <source>
        <dbReference type="ARBA" id="ARBA00023306"/>
    </source>
</evidence>
<evidence type="ECO:0000256" key="9">
    <source>
        <dbReference type="HAMAP-Rule" id="MF_01808"/>
    </source>
</evidence>
<dbReference type="InterPro" id="IPR002104">
    <property type="entry name" value="Integrase_catalytic"/>
</dbReference>
<evidence type="ECO:0000256" key="2">
    <source>
        <dbReference type="ARBA" id="ARBA00022490"/>
    </source>
</evidence>
<evidence type="ECO:0000313" key="12">
    <source>
        <dbReference type="EMBL" id="MBE5023937.1"/>
    </source>
</evidence>
<feature type="active site" evidence="9">
    <location>
        <position position="242"/>
    </location>
</feature>
<proteinExistence type="inferred from homology"/>
<keyword evidence="6 9" id="KW-0238">DNA-binding</keyword>
<dbReference type="InterPro" id="IPR010998">
    <property type="entry name" value="Integrase_recombinase_N"/>
</dbReference>
<dbReference type="PROSITE" id="PS51900">
    <property type="entry name" value="CB"/>
    <property type="match status" value="1"/>
</dbReference>
<dbReference type="EMBL" id="JADCJZ010000001">
    <property type="protein sequence ID" value="MBE5023937.1"/>
    <property type="molecule type" value="Genomic_DNA"/>
</dbReference>
<evidence type="ECO:0000259" key="11">
    <source>
        <dbReference type="PROSITE" id="PS51900"/>
    </source>
</evidence>
<dbReference type="Proteomes" id="UP001194273">
    <property type="component" value="Unassembled WGS sequence"/>
</dbReference>
<keyword evidence="2 9" id="KW-0963">Cytoplasm</keyword>
<keyword evidence="4 9" id="KW-0159">Chromosome partition</keyword>
<feature type="active site" evidence="9">
    <location>
        <position position="268"/>
    </location>
</feature>
<feature type="active site" evidence="9">
    <location>
        <position position="148"/>
    </location>
</feature>
<dbReference type="InterPro" id="IPR050090">
    <property type="entry name" value="Tyrosine_recombinase_XerCD"/>
</dbReference>
<dbReference type="SUPFAM" id="SSF47823">
    <property type="entry name" value="lambda integrase-like, N-terminal domain"/>
    <property type="match status" value="1"/>
</dbReference>
<dbReference type="Gene3D" id="1.10.150.130">
    <property type="match status" value="1"/>
</dbReference>
<dbReference type="InterPro" id="IPR004107">
    <property type="entry name" value="Integrase_SAM-like_N"/>
</dbReference>
<reference evidence="12 13" key="1">
    <citation type="submission" date="2020-10" db="EMBL/GenBank/DDBJ databases">
        <title>ChiBAC.</title>
        <authorList>
            <person name="Zenner C."/>
            <person name="Hitch T.C.A."/>
            <person name="Clavel T."/>
        </authorList>
    </citation>
    <scope>NUCLEOTIDE SEQUENCE [LARGE SCALE GENOMIC DNA]</scope>
    <source>
        <strain evidence="12 13">DSM 107455</strain>
    </source>
</reference>
<dbReference type="Pfam" id="PF00589">
    <property type="entry name" value="Phage_integrase"/>
    <property type="match status" value="1"/>
</dbReference>
<dbReference type="CDD" id="cd00798">
    <property type="entry name" value="INT_XerDC_C"/>
    <property type="match status" value="1"/>
</dbReference>
<evidence type="ECO:0000256" key="1">
    <source>
        <dbReference type="ARBA" id="ARBA00004496"/>
    </source>
</evidence>
<dbReference type="PANTHER" id="PTHR30349">
    <property type="entry name" value="PHAGE INTEGRASE-RELATED"/>
    <property type="match status" value="1"/>
</dbReference>
<feature type="active site" evidence="9">
    <location>
        <position position="172"/>
    </location>
</feature>
<comment type="caution">
    <text evidence="12">The sequence shown here is derived from an EMBL/GenBank/DDBJ whole genome shotgun (WGS) entry which is preliminary data.</text>
</comment>
<feature type="domain" description="Tyr recombinase" evidence="10">
    <location>
        <begin position="108"/>
        <end position="290"/>
    </location>
</feature>
<evidence type="ECO:0000256" key="7">
    <source>
        <dbReference type="ARBA" id="ARBA00023172"/>
    </source>
</evidence>
<name>A0ABR9QSC3_9ACTN</name>
<evidence type="ECO:0000259" key="10">
    <source>
        <dbReference type="PROSITE" id="PS51898"/>
    </source>
</evidence>
<keyword evidence="8 9" id="KW-0131">Cell cycle</keyword>
<comment type="subunit">
    <text evidence="9">Forms a cyclic heterotetrameric complex composed of two molecules of XerC and two molecules of XerD.</text>
</comment>
<sequence length="296" mass="32427">MDLGQAREEYLSYLAVERGSSRNTLDAYGRDLRRYEAWLAERGVTRPDDVTLLLIEDYVAELSSCGLAASSVERAASAVKGFHRFMLADEIATTLPTADLPLPAKPERLPDVISREDAARLLDQPFPQTPVGLRDHAVLEVLYGCGLRASELVGLDERSVLLDEGLLRVFGKGSKERVVPIMGAAADALGAYLERGRGALSGRRPSAAVFLNARGGRLSRQSVHSIVEKYGRVVGIRGLHPHTLRHSFATHLLEGGADLRVVQELLGHANVATTQLYTHLDRSHIRRVYLSAHPRA</sequence>
<evidence type="ECO:0000256" key="3">
    <source>
        <dbReference type="ARBA" id="ARBA00022618"/>
    </source>
</evidence>
<keyword evidence="5 9" id="KW-0229">DNA integration</keyword>
<organism evidence="12 13">
    <name type="scientific">Thermophilibacter gallinarum</name>
    <dbReference type="NCBI Taxonomy" id="2779357"/>
    <lineage>
        <taxon>Bacteria</taxon>
        <taxon>Bacillati</taxon>
        <taxon>Actinomycetota</taxon>
        <taxon>Coriobacteriia</taxon>
        <taxon>Coriobacteriales</taxon>
        <taxon>Atopobiaceae</taxon>
        <taxon>Thermophilibacter</taxon>
    </lineage>
</organism>
<dbReference type="InterPro" id="IPR044068">
    <property type="entry name" value="CB"/>
</dbReference>
<dbReference type="Pfam" id="PF02899">
    <property type="entry name" value="Phage_int_SAM_1"/>
    <property type="match status" value="1"/>
</dbReference>
<comment type="similarity">
    <text evidence="9">Belongs to the 'phage' integrase family. XerC subfamily.</text>
</comment>
<comment type="subcellular location">
    <subcellularLocation>
        <location evidence="1 9">Cytoplasm</location>
    </subcellularLocation>
</comment>
<gene>
    <name evidence="9" type="primary">xerC</name>
    <name evidence="12" type="ORF">INF26_03590</name>
</gene>
<dbReference type="InterPro" id="IPR013762">
    <property type="entry name" value="Integrase-like_cat_sf"/>
</dbReference>
<keyword evidence="13" id="KW-1185">Reference proteome</keyword>
<evidence type="ECO:0000256" key="6">
    <source>
        <dbReference type="ARBA" id="ARBA00023125"/>
    </source>
</evidence>
<dbReference type="PANTHER" id="PTHR30349:SF81">
    <property type="entry name" value="TYROSINE RECOMBINASE XERC"/>
    <property type="match status" value="1"/>
</dbReference>
<feature type="domain" description="Core-binding (CB)" evidence="11">
    <location>
        <begin position="1"/>
        <end position="87"/>
    </location>
</feature>
<feature type="active site" evidence="9">
    <location>
        <position position="245"/>
    </location>
</feature>
<feature type="active site" description="O-(3'-phospho-DNA)-tyrosine intermediate" evidence="9">
    <location>
        <position position="277"/>
    </location>
</feature>
<dbReference type="InterPro" id="IPR023009">
    <property type="entry name" value="Tyrosine_recombinase_XerC/XerD"/>
</dbReference>
<protein>
    <recommendedName>
        <fullName evidence="9">Tyrosine recombinase XerC</fullName>
    </recommendedName>
</protein>
<dbReference type="SUPFAM" id="SSF56349">
    <property type="entry name" value="DNA breaking-rejoining enzymes"/>
    <property type="match status" value="1"/>
</dbReference>
<keyword evidence="3 9" id="KW-0132">Cell division</keyword>
<dbReference type="PROSITE" id="PS51898">
    <property type="entry name" value="TYR_RECOMBINASE"/>
    <property type="match status" value="1"/>
</dbReference>
<dbReference type="HAMAP" id="MF_01808">
    <property type="entry name" value="Recomb_XerC_XerD"/>
    <property type="match status" value="1"/>
</dbReference>
<dbReference type="NCBIfam" id="NF001399">
    <property type="entry name" value="PRK00283.1"/>
    <property type="match status" value="1"/>
</dbReference>
<evidence type="ECO:0000256" key="4">
    <source>
        <dbReference type="ARBA" id="ARBA00022829"/>
    </source>
</evidence>
<comment type="function">
    <text evidence="9">Site-specific tyrosine recombinase, which acts by catalyzing the cutting and rejoining of the recombining DNA molecules. The XerC-XerD complex is essential to convert dimers of the bacterial chromosome into monomers to permit their segregation at cell division. It also contributes to the segregational stability of plasmids.</text>
</comment>
<evidence type="ECO:0000313" key="13">
    <source>
        <dbReference type="Proteomes" id="UP001194273"/>
    </source>
</evidence>